<dbReference type="GO" id="GO:0005509">
    <property type="term" value="F:calcium ion binding"/>
    <property type="evidence" value="ECO:0007669"/>
    <property type="project" value="InterPro"/>
</dbReference>
<evidence type="ECO:0000256" key="14">
    <source>
        <dbReference type="SAM" id="MobiDB-lite"/>
    </source>
</evidence>
<dbReference type="PROSITE" id="PS50261">
    <property type="entry name" value="G_PROTEIN_RECEP_F2_4"/>
    <property type="match status" value="1"/>
</dbReference>
<dbReference type="PRINTS" id="PR00249">
    <property type="entry name" value="GPCRSECRETIN"/>
</dbReference>
<feature type="transmembrane region" description="Helical" evidence="15">
    <location>
        <begin position="609"/>
        <end position="634"/>
    </location>
</feature>
<dbReference type="GO" id="GO:0005886">
    <property type="term" value="C:plasma membrane"/>
    <property type="evidence" value="ECO:0007669"/>
    <property type="project" value="UniProtKB-SubCell"/>
</dbReference>
<evidence type="ECO:0000256" key="9">
    <source>
        <dbReference type="ARBA" id="ARBA00022989"/>
    </source>
</evidence>
<dbReference type="InterPro" id="IPR001881">
    <property type="entry name" value="EGF-like_Ca-bd_dom"/>
</dbReference>
<evidence type="ECO:0000256" key="1">
    <source>
        <dbReference type="ARBA" id="ARBA00004651"/>
    </source>
</evidence>
<protein>
    <recommendedName>
        <fullName evidence="20">EGF-like domain-containing protein</fullName>
    </recommendedName>
</protein>
<dbReference type="InterPro" id="IPR017981">
    <property type="entry name" value="GPCR_2-like_7TM"/>
</dbReference>
<evidence type="ECO:0000259" key="17">
    <source>
        <dbReference type="PROSITE" id="PS50261"/>
    </source>
</evidence>
<feature type="transmembrane region" description="Helical" evidence="15">
    <location>
        <begin position="803"/>
        <end position="825"/>
    </location>
</feature>
<keyword evidence="4 13" id="KW-0245">EGF-like domain</keyword>
<keyword evidence="19" id="KW-1185">Reference proteome</keyword>
<proteinExistence type="inferred from homology"/>
<dbReference type="AlphaFoldDB" id="A0A401NVA4"/>
<evidence type="ECO:0000256" key="3">
    <source>
        <dbReference type="ARBA" id="ARBA00022475"/>
    </source>
</evidence>
<comment type="caution">
    <text evidence="13">Lacks conserved residue(s) required for the propagation of feature annotation.</text>
</comment>
<evidence type="ECO:0000256" key="10">
    <source>
        <dbReference type="ARBA" id="ARBA00023136"/>
    </source>
</evidence>
<feature type="transmembrane region" description="Helical" evidence="15">
    <location>
        <begin position="641"/>
        <end position="663"/>
    </location>
</feature>
<dbReference type="GO" id="GO:0004930">
    <property type="term" value="F:G protein-coupled receptor activity"/>
    <property type="evidence" value="ECO:0007669"/>
    <property type="project" value="InterPro"/>
</dbReference>
<keyword evidence="12" id="KW-0325">Glycoprotein</keyword>
<feature type="region of interest" description="Disordered" evidence="14">
    <location>
        <begin position="103"/>
        <end position="124"/>
    </location>
</feature>
<feature type="transmembrane region" description="Helical" evidence="15">
    <location>
        <begin position="7"/>
        <end position="27"/>
    </location>
</feature>
<dbReference type="OMA" id="RLCTHED"/>
<dbReference type="InterPro" id="IPR024731">
    <property type="entry name" value="NELL2-like_EGF"/>
</dbReference>
<evidence type="ECO:0000256" key="12">
    <source>
        <dbReference type="ARBA" id="ARBA00023180"/>
    </source>
</evidence>
<sequence length="893" mass="95646">MDQRRFYPGLIIYLGYLVVLSVGSTRLCTHEDTLMRDRGCLDINECDVNDDLCGPNASCRFTEGSYVCSCDQGFVSSGESDSFDLTGTQCREIVSDVHTRIRERDAPDNGNTPPPVNGITPEPLHGKTSPPVNEITPPPVNGITPPPVNGITPPPVNRITPPPVNGISPPPVNGITPPSVHGITPEPLHGKTLPPVNGKTPPPVNGITPPPVNGITPPPVNGITPPPVNGITPPPVNGITPPPVNGITPPPVNGITPPPVNGMTPPPVNGITPEPLHGNTPAPVNGITPPPVNGITPPPVNGKTPPPVNGITRPPVNGKTPPSVNGITPPPVNGITPPPVNGITPPPVNEITPAPVIGNTSAPVIGNTPVHGPSPTPPAEARDDSVSAVGTTGIEASLSAATRPPASPVELFCSLMTNANWLLDELCQKPTNRSTIENAVLPRTKLLMDESLLKEMGQEVRLNSASQILQGVERAAIKAALNSAGQEPKGIRSKAMALQLRVIDVTSIGADDKVRLEVKGNVMEISWTAATSSKMTGSVAIAFIVYDNMEAILRGAHYENQETSQKYEDVQLWSRVISAALGSSGNYKPPLAVSFSLKHKELQDYSHDALSVIMFIGIPISLACLAVAVGTFVFCSQARNAVTATHTQLCASLFLAELVFITGINRTGNRTVCGIIAGCLHYLFLTAFAWMSLESIQLHLMVRNLKNMRVSHSSNIEKYIYLLGYGLPALIVAISATVYPNGYGSQTNCWLRVENGFVWSFLGPVYLIILVNTFLFTVTLYTLNEQLSNRDVKVSKIKDTRMLTFKAIGQVFILGCTWILGLFHFQEETVAMAYLFTIVNSFQGTFIFIMLCVLNPKMRAEFHKWITSISRTRRSLFESESTKVPLSVTSETV</sequence>
<dbReference type="Proteomes" id="UP000288216">
    <property type="component" value="Unassembled WGS sequence"/>
</dbReference>
<dbReference type="Pfam" id="PF12947">
    <property type="entry name" value="EGF_3"/>
    <property type="match status" value="1"/>
</dbReference>
<evidence type="ECO:0000256" key="7">
    <source>
        <dbReference type="ARBA" id="ARBA00022737"/>
    </source>
</evidence>
<feature type="domain" description="EGF-like" evidence="16">
    <location>
        <begin position="42"/>
        <end position="80"/>
    </location>
</feature>
<keyword evidence="8" id="KW-0106">Calcium</keyword>
<dbReference type="STRING" id="75743.A0A401NVA4"/>
<dbReference type="FunFam" id="1.20.1070.10:FF:000054">
    <property type="entry name" value="Adhesion G protein-coupled receptor E3"/>
    <property type="match status" value="1"/>
</dbReference>
<evidence type="ECO:0000256" key="2">
    <source>
        <dbReference type="ARBA" id="ARBA00007343"/>
    </source>
</evidence>
<comment type="caution">
    <text evidence="18">The sequence shown here is derived from an EMBL/GenBank/DDBJ whole genome shotgun (WGS) entry which is preliminary data.</text>
</comment>
<evidence type="ECO:0000256" key="6">
    <source>
        <dbReference type="ARBA" id="ARBA00022729"/>
    </source>
</evidence>
<feature type="domain" description="G-protein coupled receptors family 2 profile 2" evidence="17">
    <location>
        <begin position="610"/>
        <end position="855"/>
    </location>
</feature>
<dbReference type="CDD" id="cd00054">
    <property type="entry name" value="EGF_CA"/>
    <property type="match status" value="1"/>
</dbReference>
<dbReference type="OrthoDB" id="1100386at2759"/>
<keyword evidence="11" id="KW-1015">Disulfide bond</keyword>
<dbReference type="FunFam" id="2.10.25.10:FF:000038">
    <property type="entry name" value="Fibrillin 2"/>
    <property type="match status" value="1"/>
</dbReference>
<dbReference type="SUPFAM" id="SSF57196">
    <property type="entry name" value="EGF/Laminin"/>
    <property type="match status" value="1"/>
</dbReference>
<dbReference type="Gene3D" id="2.10.25.10">
    <property type="entry name" value="Laminin"/>
    <property type="match status" value="1"/>
</dbReference>
<dbReference type="PANTHER" id="PTHR12011:SF433">
    <property type="entry name" value="ADHESION G PROTEIN-COUPLED RECEPTOR E1-LIKE-RELATED"/>
    <property type="match status" value="1"/>
</dbReference>
<dbReference type="GO" id="GO:0007189">
    <property type="term" value="P:adenylate cyclase-activating G protein-coupled receptor signaling pathway"/>
    <property type="evidence" value="ECO:0007669"/>
    <property type="project" value="TreeGrafter"/>
</dbReference>
<organism evidence="18 19">
    <name type="scientific">Scyliorhinus torazame</name>
    <name type="common">Cloudy catshark</name>
    <name type="synonym">Catulus torazame</name>
    <dbReference type="NCBI Taxonomy" id="75743"/>
    <lineage>
        <taxon>Eukaryota</taxon>
        <taxon>Metazoa</taxon>
        <taxon>Chordata</taxon>
        <taxon>Craniata</taxon>
        <taxon>Vertebrata</taxon>
        <taxon>Chondrichthyes</taxon>
        <taxon>Elasmobranchii</taxon>
        <taxon>Galeomorphii</taxon>
        <taxon>Galeoidea</taxon>
        <taxon>Carcharhiniformes</taxon>
        <taxon>Scyliorhinidae</taxon>
        <taxon>Scyliorhinus</taxon>
    </lineage>
</organism>
<keyword evidence="7" id="KW-0677">Repeat</keyword>
<comment type="similarity">
    <text evidence="2">Belongs to the G-protein coupled receptor 2 family. Adhesion G-protein coupled receptor (ADGR) subfamily.</text>
</comment>
<feature type="transmembrane region" description="Helical" evidence="15">
    <location>
        <begin position="719"/>
        <end position="739"/>
    </location>
</feature>
<evidence type="ECO:0000256" key="13">
    <source>
        <dbReference type="PROSITE-ProRule" id="PRU00076"/>
    </source>
</evidence>
<dbReference type="PANTHER" id="PTHR12011">
    <property type="entry name" value="ADHESION G-PROTEIN COUPLED RECEPTOR"/>
    <property type="match status" value="1"/>
</dbReference>
<evidence type="ECO:0000313" key="18">
    <source>
        <dbReference type="EMBL" id="GCB64799.1"/>
    </source>
</evidence>
<dbReference type="SMART" id="SM00179">
    <property type="entry name" value="EGF_CA"/>
    <property type="match status" value="1"/>
</dbReference>
<dbReference type="GO" id="GO:0007166">
    <property type="term" value="P:cell surface receptor signaling pathway"/>
    <property type="evidence" value="ECO:0007669"/>
    <property type="project" value="InterPro"/>
</dbReference>
<dbReference type="InterPro" id="IPR000742">
    <property type="entry name" value="EGF"/>
</dbReference>
<dbReference type="PROSITE" id="PS50026">
    <property type="entry name" value="EGF_3"/>
    <property type="match status" value="1"/>
</dbReference>
<evidence type="ECO:0000256" key="8">
    <source>
        <dbReference type="ARBA" id="ARBA00022837"/>
    </source>
</evidence>
<feature type="transmembrane region" description="Helical" evidence="15">
    <location>
        <begin position="675"/>
        <end position="698"/>
    </location>
</feature>
<keyword evidence="3" id="KW-1003">Cell membrane</keyword>
<keyword evidence="9 15" id="KW-1133">Transmembrane helix</keyword>
<evidence type="ECO:0008006" key="20">
    <source>
        <dbReference type="Google" id="ProtNLM"/>
    </source>
</evidence>
<dbReference type="PRINTS" id="PR01128">
    <property type="entry name" value="EMR1HORMONER"/>
</dbReference>
<evidence type="ECO:0000256" key="4">
    <source>
        <dbReference type="ARBA" id="ARBA00022536"/>
    </source>
</evidence>
<evidence type="ECO:0000256" key="5">
    <source>
        <dbReference type="ARBA" id="ARBA00022692"/>
    </source>
</evidence>
<evidence type="ECO:0000259" key="16">
    <source>
        <dbReference type="PROSITE" id="PS50026"/>
    </source>
</evidence>
<dbReference type="EMBL" id="BFAA01004140">
    <property type="protein sequence ID" value="GCB64799.1"/>
    <property type="molecule type" value="Genomic_DNA"/>
</dbReference>
<dbReference type="InterPro" id="IPR001740">
    <property type="entry name" value="GPCR_2_EMR1-like_rcpt"/>
</dbReference>
<dbReference type="Pfam" id="PF00002">
    <property type="entry name" value="7tm_2"/>
    <property type="match status" value="1"/>
</dbReference>
<gene>
    <name evidence="18" type="ORF">scyTo_0009871</name>
</gene>
<accession>A0A401NVA4</accession>
<evidence type="ECO:0000313" key="19">
    <source>
        <dbReference type="Proteomes" id="UP000288216"/>
    </source>
</evidence>
<dbReference type="Gene3D" id="1.20.1070.10">
    <property type="entry name" value="Rhodopsin 7-helix transmembrane proteins"/>
    <property type="match status" value="1"/>
</dbReference>
<keyword evidence="5 15" id="KW-0812">Transmembrane</keyword>
<evidence type="ECO:0000256" key="15">
    <source>
        <dbReference type="SAM" id="Phobius"/>
    </source>
</evidence>
<feature type="transmembrane region" description="Helical" evidence="15">
    <location>
        <begin position="759"/>
        <end position="783"/>
    </location>
</feature>
<keyword evidence="6" id="KW-0732">Signal</keyword>
<name>A0A401NVA4_SCYTO</name>
<evidence type="ECO:0000256" key="11">
    <source>
        <dbReference type="ARBA" id="ARBA00023157"/>
    </source>
</evidence>
<dbReference type="InterPro" id="IPR000832">
    <property type="entry name" value="GPCR_2_secretin-like"/>
</dbReference>
<reference evidence="18 19" key="1">
    <citation type="journal article" date="2018" name="Nat. Ecol. Evol.">
        <title>Shark genomes provide insights into elasmobranch evolution and the origin of vertebrates.</title>
        <authorList>
            <person name="Hara Y"/>
            <person name="Yamaguchi K"/>
            <person name="Onimaru K"/>
            <person name="Kadota M"/>
            <person name="Koyanagi M"/>
            <person name="Keeley SD"/>
            <person name="Tatsumi K"/>
            <person name="Tanaka K"/>
            <person name="Motone F"/>
            <person name="Kageyama Y"/>
            <person name="Nozu R"/>
            <person name="Adachi N"/>
            <person name="Nishimura O"/>
            <person name="Nakagawa R"/>
            <person name="Tanegashima C"/>
            <person name="Kiyatake I"/>
            <person name="Matsumoto R"/>
            <person name="Murakumo K"/>
            <person name="Nishida K"/>
            <person name="Terakita A"/>
            <person name="Kuratani S"/>
            <person name="Sato K"/>
            <person name="Hyodo S Kuraku.S."/>
        </authorList>
    </citation>
    <scope>NUCLEOTIDE SEQUENCE [LARGE SCALE GENOMIC DNA]</scope>
</reference>
<feature type="transmembrane region" description="Helical" evidence="15">
    <location>
        <begin position="831"/>
        <end position="854"/>
    </location>
</feature>
<comment type="subcellular location">
    <subcellularLocation>
        <location evidence="1">Cell membrane</location>
        <topology evidence="1">Multi-pass membrane protein</topology>
    </subcellularLocation>
</comment>
<keyword evidence="10 15" id="KW-0472">Membrane</keyword>